<proteinExistence type="inferred from homology"/>
<comment type="similarity">
    <text evidence="5">Belongs to the bacteriophage holin family. Cp-1 holin subfamily.</text>
</comment>
<evidence type="ECO:0000256" key="1">
    <source>
        <dbReference type="ARBA" id="ARBA00004141"/>
    </source>
</evidence>
<dbReference type="EMBL" id="PIQO01000003">
    <property type="protein sequence ID" value="PKR86155.1"/>
    <property type="molecule type" value="Genomic_DNA"/>
</dbReference>
<evidence type="ECO:0000256" key="6">
    <source>
        <dbReference type="SAM" id="Phobius"/>
    </source>
</evidence>
<evidence type="ECO:0000256" key="5">
    <source>
        <dbReference type="ARBA" id="ARBA00023600"/>
    </source>
</evidence>
<dbReference type="Proteomes" id="UP000233440">
    <property type="component" value="Unassembled WGS sequence"/>
</dbReference>
<dbReference type="NCBIfam" id="TIGR01593">
    <property type="entry name" value="holin_tox_secr"/>
    <property type="match status" value="1"/>
</dbReference>
<comment type="caution">
    <text evidence="7">The sequence shown here is derived from an EMBL/GenBank/DDBJ whole genome shotgun (WGS) entry which is preliminary data.</text>
</comment>
<keyword evidence="2 6" id="KW-0812">Transmembrane</keyword>
<feature type="transmembrane region" description="Helical" evidence="6">
    <location>
        <begin position="57"/>
        <end position="89"/>
    </location>
</feature>
<sequence length="127" mass="13944">MLIMTLEILGHYLFGSVKFLDLLTIAMLLDIITGVLRAWKEGHLRSRNALFGYARKIGIFGIIIAANIIDKILGLNGAVAYATVIFYIANELLSILENCAQLGLKVPSVLADKLQVIKDKEDKGEGK</sequence>
<keyword evidence="8" id="KW-1185">Reference proteome</keyword>
<dbReference type="AlphaFoldDB" id="A0A2N3LNJ4"/>
<evidence type="ECO:0000313" key="7">
    <source>
        <dbReference type="EMBL" id="PKR86155.1"/>
    </source>
</evidence>
<protein>
    <submittedName>
        <fullName evidence="7">Holin</fullName>
    </submittedName>
</protein>
<name>A0A2N3LNJ4_9BACI</name>
<feature type="transmembrane region" description="Helical" evidence="6">
    <location>
        <begin position="12"/>
        <end position="36"/>
    </location>
</feature>
<comment type="subcellular location">
    <subcellularLocation>
        <location evidence="1">Membrane</location>
        <topology evidence="1">Multi-pass membrane protein</topology>
    </subcellularLocation>
</comment>
<evidence type="ECO:0000313" key="8">
    <source>
        <dbReference type="Proteomes" id="UP000233440"/>
    </source>
</evidence>
<organism evidence="7 8">
    <name type="scientific">Heyndrickxia camelliae</name>
    <dbReference type="NCBI Taxonomy" id="1707093"/>
    <lineage>
        <taxon>Bacteria</taxon>
        <taxon>Bacillati</taxon>
        <taxon>Bacillota</taxon>
        <taxon>Bacilli</taxon>
        <taxon>Bacillales</taxon>
        <taxon>Bacillaceae</taxon>
        <taxon>Heyndrickxia</taxon>
    </lineage>
</organism>
<reference evidence="7 8" key="1">
    <citation type="submission" date="2017-11" db="EMBL/GenBank/DDBJ databases">
        <title>Bacillus camelliae sp. nov., isolated from pu'er tea.</title>
        <authorList>
            <person name="Niu L."/>
        </authorList>
    </citation>
    <scope>NUCLEOTIDE SEQUENCE [LARGE SCALE GENOMIC DNA]</scope>
    <source>
        <strain evidence="7 8">7578-1</strain>
    </source>
</reference>
<evidence type="ECO:0000256" key="2">
    <source>
        <dbReference type="ARBA" id="ARBA00022692"/>
    </source>
</evidence>
<dbReference type="OrthoDB" id="88184at2"/>
<accession>A0A2N3LNJ4</accession>
<evidence type="ECO:0000256" key="3">
    <source>
        <dbReference type="ARBA" id="ARBA00022989"/>
    </source>
</evidence>
<evidence type="ECO:0000256" key="4">
    <source>
        <dbReference type="ARBA" id="ARBA00023136"/>
    </source>
</evidence>
<dbReference type="InterPro" id="IPR006480">
    <property type="entry name" value="Phage_holin_4_1"/>
</dbReference>
<dbReference type="Pfam" id="PF05105">
    <property type="entry name" value="Phage_holin_4_1"/>
    <property type="match status" value="1"/>
</dbReference>
<keyword evidence="3 6" id="KW-1133">Transmembrane helix</keyword>
<keyword evidence="4 6" id="KW-0472">Membrane</keyword>
<gene>
    <name evidence="7" type="ORF">CWO92_06885</name>
</gene>
<dbReference type="GO" id="GO:0016020">
    <property type="term" value="C:membrane"/>
    <property type="evidence" value="ECO:0007669"/>
    <property type="project" value="UniProtKB-SubCell"/>
</dbReference>